<proteinExistence type="predicted"/>
<feature type="region of interest" description="Disordered" evidence="1">
    <location>
        <begin position="40"/>
        <end position="74"/>
    </location>
</feature>
<dbReference type="EMBL" id="CP045096">
    <property type="protein sequence ID" value="QFQ96520.1"/>
    <property type="molecule type" value="Genomic_DNA"/>
</dbReference>
<gene>
    <name evidence="2" type="ORF">F9278_10185</name>
</gene>
<dbReference type="Proteomes" id="UP000327294">
    <property type="component" value="Chromosome"/>
</dbReference>
<evidence type="ECO:0000313" key="3">
    <source>
        <dbReference type="Proteomes" id="UP000327294"/>
    </source>
</evidence>
<organism evidence="2 3">
    <name type="scientific">Streptomyces phaeolivaceus</name>
    <dbReference type="NCBI Taxonomy" id="2653200"/>
    <lineage>
        <taxon>Bacteria</taxon>
        <taxon>Bacillati</taxon>
        <taxon>Actinomycetota</taxon>
        <taxon>Actinomycetes</taxon>
        <taxon>Kitasatosporales</taxon>
        <taxon>Streptomycetaceae</taxon>
        <taxon>Streptomyces</taxon>
    </lineage>
</organism>
<evidence type="ECO:0000313" key="2">
    <source>
        <dbReference type="EMBL" id="QFQ96520.1"/>
    </source>
</evidence>
<dbReference type="RefSeq" id="WP_152168021.1">
    <property type="nucleotide sequence ID" value="NZ_CP045096.1"/>
</dbReference>
<dbReference type="KEGG" id="sphv:F9278_10185"/>
<accession>A0A5P8K0L4</accession>
<name>A0A5P8K0L4_9ACTN</name>
<reference evidence="2 3" key="1">
    <citation type="submission" date="2019-10" db="EMBL/GenBank/DDBJ databases">
        <title>Streptomyces sp. strain GY16 isolated from leaves of Broussonetia papyrifera.</title>
        <authorList>
            <person name="Mo P."/>
        </authorList>
    </citation>
    <scope>NUCLEOTIDE SEQUENCE [LARGE SCALE GENOMIC DNA]</scope>
    <source>
        <strain evidence="2 3">GY16</strain>
    </source>
</reference>
<protein>
    <submittedName>
        <fullName evidence="2">Uncharacterized protein</fullName>
    </submittedName>
</protein>
<dbReference type="AlphaFoldDB" id="A0A5P8K0L4"/>
<sequence>MLVGDYNFGATPDSCARIAPRERERRAVAAGVGIHGAKYRTEPASSFSHHRRRTPHVEAARNSVPGGPDHRRHKPLAVTALHARVERACGGRDGRGPYS</sequence>
<evidence type="ECO:0000256" key="1">
    <source>
        <dbReference type="SAM" id="MobiDB-lite"/>
    </source>
</evidence>
<keyword evidence="3" id="KW-1185">Reference proteome</keyword>